<comment type="pathway">
    <text evidence="1">Lipid metabolism; fatty acid biosynthesis.</text>
</comment>
<dbReference type="PANTHER" id="PTHR11712:SF320">
    <property type="entry name" value="BETA-KETOACYL SYNTHASE"/>
    <property type="match status" value="1"/>
</dbReference>
<evidence type="ECO:0000313" key="7">
    <source>
        <dbReference type="Proteomes" id="UP000094329"/>
    </source>
</evidence>
<dbReference type="InterPro" id="IPR016039">
    <property type="entry name" value="Thiolase-like"/>
</dbReference>
<evidence type="ECO:0000256" key="2">
    <source>
        <dbReference type="ARBA" id="ARBA00008467"/>
    </source>
</evidence>
<organism evidence="6 7">
    <name type="scientific">Piscirickettsia litoralis</name>
    <dbReference type="NCBI Taxonomy" id="1891921"/>
    <lineage>
        <taxon>Bacteria</taxon>
        <taxon>Pseudomonadati</taxon>
        <taxon>Pseudomonadota</taxon>
        <taxon>Gammaproteobacteria</taxon>
        <taxon>Thiotrichales</taxon>
        <taxon>Piscirickettsiaceae</taxon>
        <taxon>Piscirickettsia</taxon>
    </lineage>
</organism>
<dbReference type="Proteomes" id="UP000094329">
    <property type="component" value="Unassembled WGS sequence"/>
</dbReference>
<gene>
    <name evidence="6" type="ORF">BGC07_07220</name>
</gene>
<sequence length="393" mass="41973">MPTIKLQHYSIVSALGLGKQAQLGALQQQQSGLTPCDYPEATINSYIGKVTGLEYAFAPEALKEYQCRNQQIVQLALETDGFIGAVNQAKSRYGTSRIATLIGTTSSGLEEVEKAYRASHNGLWPQDFNYRRTSYNGATSEFISRYLGLTGLHYTIGNACTSSLSVFNQAARLIRAGIVDAAVVGGVESLCLTTLQGFNSLELLSPEPCRPCDQHRNGLNIGEGAGFILLEKASIATGDIILASSGESSDAHHISTPSADAIGAVYSMQQALKQAKLQTQDIGYINSHGTASLVNDKAEDQAICQLFGNKTPYSSTKGWTGHTLGAAGAIETIFTALALEQQTLWGTLNLQEQDKAIQGNVIKENTQASLNHALVHSIGFGGNNSSLILSRVR</sequence>
<dbReference type="InterPro" id="IPR014031">
    <property type="entry name" value="Ketoacyl_synth_C"/>
</dbReference>
<evidence type="ECO:0000256" key="4">
    <source>
        <dbReference type="RuleBase" id="RU003694"/>
    </source>
</evidence>
<comment type="similarity">
    <text evidence="2 4">Belongs to the thiolase-like superfamily. Beta-ketoacyl-ACP synthases family.</text>
</comment>
<dbReference type="RefSeq" id="WP_069312549.1">
    <property type="nucleotide sequence ID" value="NZ_MDTU01000001.1"/>
</dbReference>
<dbReference type="EMBL" id="MDTU01000001">
    <property type="protein sequence ID" value="ODN42751.1"/>
    <property type="molecule type" value="Genomic_DNA"/>
</dbReference>
<proteinExistence type="inferred from homology"/>
<dbReference type="InterPro" id="IPR018201">
    <property type="entry name" value="Ketoacyl_synth_AS"/>
</dbReference>
<dbReference type="InterPro" id="IPR014030">
    <property type="entry name" value="Ketoacyl_synth_N"/>
</dbReference>
<protein>
    <submittedName>
        <fullName evidence="6">Beta-ketoacyl-[acyl-carrier-protein] synthase II</fullName>
    </submittedName>
</protein>
<evidence type="ECO:0000256" key="3">
    <source>
        <dbReference type="ARBA" id="ARBA00022679"/>
    </source>
</evidence>
<dbReference type="InterPro" id="IPR000794">
    <property type="entry name" value="Beta-ketoacyl_synthase"/>
</dbReference>
<dbReference type="Gene3D" id="3.40.47.10">
    <property type="match status" value="1"/>
</dbReference>
<comment type="caution">
    <text evidence="6">The sequence shown here is derived from an EMBL/GenBank/DDBJ whole genome shotgun (WGS) entry which is preliminary data.</text>
</comment>
<dbReference type="InterPro" id="IPR020841">
    <property type="entry name" value="PKS_Beta-ketoAc_synthase_dom"/>
</dbReference>
<dbReference type="PANTHER" id="PTHR11712">
    <property type="entry name" value="POLYKETIDE SYNTHASE-RELATED"/>
    <property type="match status" value="1"/>
</dbReference>
<keyword evidence="3 4" id="KW-0808">Transferase</keyword>
<accession>A0ABX3A1K7</accession>
<reference evidence="6 7" key="1">
    <citation type="submission" date="2016-08" db="EMBL/GenBank/DDBJ databases">
        <title>Draft genome sequence of Candidatus Piscirickettsia litoralis, from seawater.</title>
        <authorList>
            <person name="Wan X."/>
            <person name="Lee A.J."/>
            <person name="Hou S."/>
            <person name="Donachie S.P."/>
        </authorList>
    </citation>
    <scope>NUCLEOTIDE SEQUENCE [LARGE SCALE GENOMIC DNA]</scope>
    <source>
        <strain evidence="6 7">Y2</strain>
    </source>
</reference>
<dbReference type="SMART" id="SM00825">
    <property type="entry name" value="PKS_KS"/>
    <property type="match status" value="1"/>
</dbReference>
<evidence type="ECO:0000259" key="5">
    <source>
        <dbReference type="PROSITE" id="PS52004"/>
    </source>
</evidence>
<dbReference type="SUPFAM" id="SSF53901">
    <property type="entry name" value="Thiolase-like"/>
    <property type="match status" value="2"/>
</dbReference>
<dbReference type="NCBIfam" id="NF006618">
    <property type="entry name" value="PRK09185.1"/>
    <property type="match status" value="1"/>
</dbReference>
<dbReference type="PROSITE" id="PS00606">
    <property type="entry name" value="KS3_1"/>
    <property type="match status" value="1"/>
</dbReference>
<dbReference type="Pfam" id="PF02801">
    <property type="entry name" value="Ketoacyl-synt_C"/>
    <property type="match status" value="1"/>
</dbReference>
<evidence type="ECO:0000313" key="6">
    <source>
        <dbReference type="EMBL" id="ODN42751.1"/>
    </source>
</evidence>
<dbReference type="PROSITE" id="PS52004">
    <property type="entry name" value="KS3_2"/>
    <property type="match status" value="1"/>
</dbReference>
<name>A0ABX3A1K7_9GAMM</name>
<dbReference type="CDD" id="cd00834">
    <property type="entry name" value="KAS_I_II"/>
    <property type="match status" value="1"/>
</dbReference>
<evidence type="ECO:0000256" key="1">
    <source>
        <dbReference type="ARBA" id="ARBA00005194"/>
    </source>
</evidence>
<feature type="domain" description="Ketosynthase family 3 (KS3)" evidence="5">
    <location>
        <begin position="1"/>
        <end position="391"/>
    </location>
</feature>
<dbReference type="Pfam" id="PF00109">
    <property type="entry name" value="ketoacyl-synt"/>
    <property type="match status" value="1"/>
</dbReference>
<keyword evidence="7" id="KW-1185">Reference proteome</keyword>